<dbReference type="SMART" id="SM00256">
    <property type="entry name" value="FBOX"/>
    <property type="match status" value="1"/>
</dbReference>
<dbReference type="InterPro" id="IPR001810">
    <property type="entry name" value="F-box_dom"/>
</dbReference>
<protein>
    <submittedName>
        <fullName evidence="3">F-box domain-containing protein</fullName>
    </submittedName>
</protein>
<dbReference type="InterPro" id="IPR040161">
    <property type="entry name" value="FB224"/>
</dbReference>
<dbReference type="CDD" id="cd22150">
    <property type="entry name" value="F-box_CeFBXA-like"/>
    <property type="match status" value="1"/>
</dbReference>
<proteinExistence type="predicted"/>
<dbReference type="AlphaFoldDB" id="A0A1I7U4G0"/>
<organism evidence="2 3">
    <name type="scientific">Caenorhabditis tropicalis</name>
    <dbReference type="NCBI Taxonomy" id="1561998"/>
    <lineage>
        <taxon>Eukaryota</taxon>
        <taxon>Metazoa</taxon>
        <taxon>Ecdysozoa</taxon>
        <taxon>Nematoda</taxon>
        <taxon>Chromadorea</taxon>
        <taxon>Rhabditida</taxon>
        <taxon>Rhabditina</taxon>
        <taxon>Rhabditomorpha</taxon>
        <taxon>Rhabditoidea</taxon>
        <taxon>Rhabditidae</taxon>
        <taxon>Peloderinae</taxon>
        <taxon>Caenorhabditis</taxon>
    </lineage>
</organism>
<dbReference type="Proteomes" id="UP000095282">
    <property type="component" value="Unplaced"/>
</dbReference>
<dbReference type="Pfam" id="PF01827">
    <property type="entry name" value="FTH"/>
    <property type="match status" value="1"/>
</dbReference>
<dbReference type="PANTHER" id="PTHR23015:SF4">
    <property type="entry name" value="DUF38 DOMAIN-CONTAINING PROTEIN-RELATED"/>
    <property type="match status" value="1"/>
</dbReference>
<dbReference type="WBParaSite" id="Csp11.Scaffold629.g14753.t1">
    <property type="protein sequence ID" value="Csp11.Scaffold629.g14753.t1"/>
    <property type="gene ID" value="Csp11.Scaffold629.g14753"/>
</dbReference>
<dbReference type="Pfam" id="PF17906">
    <property type="entry name" value="HTH_48"/>
    <property type="match status" value="1"/>
</dbReference>
<evidence type="ECO:0000259" key="1">
    <source>
        <dbReference type="PROSITE" id="PS50181"/>
    </source>
</evidence>
<dbReference type="InterPro" id="IPR041426">
    <property type="entry name" value="Mos1_HTH"/>
</dbReference>
<dbReference type="GO" id="GO:0045087">
    <property type="term" value="P:innate immune response"/>
    <property type="evidence" value="ECO:0007669"/>
    <property type="project" value="TreeGrafter"/>
</dbReference>
<dbReference type="PROSITE" id="PS50181">
    <property type="entry name" value="FBOX"/>
    <property type="match status" value="1"/>
</dbReference>
<dbReference type="InterPro" id="IPR002900">
    <property type="entry name" value="DUF38/FTH_CAE_spp"/>
</dbReference>
<evidence type="ECO:0000313" key="2">
    <source>
        <dbReference type="Proteomes" id="UP000095282"/>
    </source>
</evidence>
<dbReference type="PANTHER" id="PTHR23015">
    <property type="entry name" value="UNCHARACTERIZED C.ELEGANS PROTEIN"/>
    <property type="match status" value="1"/>
</dbReference>
<feature type="domain" description="F-box" evidence="1">
    <location>
        <begin position="124"/>
        <end position="175"/>
    </location>
</feature>
<reference evidence="3" key="1">
    <citation type="submission" date="2016-11" db="UniProtKB">
        <authorList>
            <consortium name="WormBaseParasite"/>
        </authorList>
    </citation>
    <scope>IDENTIFICATION</scope>
</reference>
<dbReference type="Pfam" id="PF00646">
    <property type="entry name" value="F-box"/>
    <property type="match status" value="1"/>
</dbReference>
<keyword evidence="2" id="KW-1185">Reference proteome</keyword>
<evidence type="ECO:0000313" key="3">
    <source>
        <dbReference type="WBParaSite" id="Csp11.Scaffold629.g14753.t1"/>
    </source>
</evidence>
<name>A0A1I7U4G0_9PELO</name>
<accession>A0A1I7U4G0</accession>
<sequence>MSKFTENNPSAIEVLLFYEKEKKAKGEKLSNETWDLIGEDDELTIIFDKMTMKDDESKRKEIRKLVVKNQVNLRLCILSDVINKKSITESVLSIIKVIGTQDIDCQDFEFWFGRFSSGNRNLDQKTFSDMPIEVVGNIVEQLDFPSQMRLRNMSNGLRNIVDESRLSIDQIYLDVIECLCPEYHLELSIHKSEGPESDKKWEYAYRGEDNVKKALDGMKTFLNNRRLWLEIFSWNNRVSTEIDYKFIDVINSLNNKLETESLLANLDGDLMIDLLKAIKPGTLEYLDFGGKLESVHIDRLAQLDQWKKAKNVTFVKLFLLFTQNDELYSFDIETSTKPSDLEIGEALGLPDESFDKNYYYYFKTPEMTEADENMGVCITKWGIEFRRETEEDD</sequence>